<dbReference type="WBParaSite" id="HPBE_0000214901-mRNA-1">
    <property type="protein sequence ID" value="HPBE_0000214901-mRNA-1"/>
    <property type="gene ID" value="HPBE_0000214901"/>
</dbReference>
<dbReference type="Proteomes" id="UP000050761">
    <property type="component" value="Unassembled WGS sequence"/>
</dbReference>
<dbReference type="PANTHER" id="PTHR21662">
    <property type="entry name" value="RECEPTOR PROTEIN-TYROSINE KINASE"/>
    <property type="match status" value="1"/>
</dbReference>
<evidence type="ECO:0000256" key="1">
    <source>
        <dbReference type="SAM" id="Phobius"/>
    </source>
</evidence>
<organism evidence="4 5">
    <name type="scientific">Heligmosomoides polygyrus</name>
    <name type="common">Parasitic roundworm</name>
    <dbReference type="NCBI Taxonomy" id="6339"/>
    <lineage>
        <taxon>Eukaryota</taxon>
        <taxon>Metazoa</taxon>
        <taxon>Ecdysozoa</taxon>
        <taxon>Nematoda</taxon>
        <taxon>Chromadorea</taxon>
        <taxon>Rhabditida</taxon>
        <taxon>Rhabditina</taxon>
        <taxon>Rhabditomorpha</taxon>
        <taxon>Strongyloidea</taxon>
        <taxon>Heligmosomidae</taxon>
        <taxon>Heligmosomoides</taxon>
    </lineage>
</organism>
<reference evidence="3 4" key="1">
    <citation type="submission" date="2018-11" db="EMBL/GenBank/DDBJ databases">
        <authorList>
            <consortium name="Pathogen Informatics"/>
        </authorList>
    </citation>
    <scope>NUCLEOTIDE SEQUENCE [LARGE SCALE GENOMIC DNA]</scope>
</reference>
<feature type="transmembrane region" description="Helical" evidence="1">
    <location>
        <begin position="209"/>
        <end position="229"/>
    </location>
</feature>
<dbReference type="InterPro" id="IPR036941">
    <property type="entry name" value="Rcpt_L-dom_sf"/>
</dbReference>
<dbReference type="PANTHER" id="PTHR21662:SF59">
    <property type="entry name" value="RECEPTOR PROTEIN-TYROSINE KINASE"/>
    <property type="match status" value="1"/>
</dbReference>
<gene>
    <name evidence="3" type="ORF">HPBE_LOCUS2150</name>
</gene>
<dbReference type="OrthoDB" id="5875632at2759"/>
<keyword evidence="1" id="KW-0812">Transmembrane</keyword>
<keyword evidence="1" id="KW-0472">Membrane</keyword>
<name>A0A183F7K7_HELPZ</name>
<protein>
    <submittedName>
        <fullName evidence="5">Recep_L_domain domain-containing protein</fullName>
    </submittedName>
</protein>
<evidence type="ECO:0000313" key="5">
    <source>
        <dbReference type="WBParaSite" id="HPBE_0000214901-mRNA-1"/>
    </source>
</evidence>
<reference evidence="5" key="2">
    <citation type="submission" date="2019-09" db="UniProtKB">
        <authorList>
            <consortium name="WormBaseParasite"/>
        </authorList>
    </citation>
    <scope>IDENTIFICATION</scope>
</reference>
<evidence type="ECO:0000313" key="3">
    <source>
        <dbReference type="EMBL" id="VDO23377.1"/>
    </source>
</evidence>
<evidence type="ECO:0000313" key="4">
    <source>
        <dbReference type="Proteomes" id="UP000050761"/>
    </source>
</evidence>
<dbReference type="AlphaFoldDB" id="A0A183F7K7"/>
<feature type="domain" description="Receptor L-domain" evidence="2">
    <location>
        <begin position="60"/>
        <end position="180"/>
    </location>
</feature>
<sequence length="271" mass="30479">MSAYEVSSDVRNNSQLCVKHRHLLYEKFPGIEIYDNKLDCELQCEGGSISWEYLNMTSDCEVRIGDVFIKNLKGKPSNIGVLRKTKFIEGRLVIENNQGLGDFNAFESLEGVGKPKVEGFLQKRVMVFCAGSEPAVEVVKNNDLTALRMPNLKWVSKEGAAVRVRIMNNAELSLSDEEIERIEKAAGGSSHVQITITESEQFQWLKTTVIAAILVIAFLKLLVALIMFVRHKTRPSSKLPRVPCKLSKKSQAVLLEMSKVSQSLFFKDYFS</sequence>
<keyword evidence="4" id="KW-1185">Reference proteome</keyword>
<dbReference type="Gene3D" id="3.80.20.20">
    <property type="entry name" value="Receptor L-domain"/>
    <property type="match status" value="1"/>
</dbReference>
<dbReference type="Pfam" id="PF01030">
    <property type="entry name" value="Recep_L_domain"/>
    <property type="match status" value="1"/>
</dbReference>
<accession>A0A183F7K7</accession>
<dbReference type="InterPro" id="IPR000494">
    <property type="entry name" value="Rcpt_L-dom"/>
</dbReference>
<dbReference type="EMBL" id="UZAH01002933">
    <property type="protein sequence ID" value="VDO23377.1"/>
    <property type="molecule type" value="Genomic_DNA"/>
</dbReference>
<proteinExistence type="predicted"/>
<dbReference type="SUPFAM" id="SSF52058">
    <property type="entry name" value="L domain-like"/>
    <property type="match status" value="1"/>
</dbReference>
<dbReference type="InterPro" id="IPR053079">
    <property type="entry name" value="SPS2_domain"/>
</dbReference>
<accession>A0A3P7UMM3</accession>
<evidence type="ECO:0000259" key="2">
    <source>
        <dbReference type="Pfam" id="PF01030"/>
    </source>
</evidence>
<keyword evidence="1" id="KW-1133">Transmembrane helix</keyword>